<keyword evidence="2" id="KW-0677">Repeat</keyword>
<gene>
    <name evidence="5" type="ORF">ANCDUO_22513</name>
</gene>
<evidence type="ECO:0000256" key="1">
    <source>
        <dbReference type="ARBA" id="ARBA00022729"/>
    </source>
</evidence>
<evidence type="ECO:0000259" key="4">
    <source>
        <dbReference type="PROSITE" id="PS50222"/>
    </source>
</evidence>
<feature type="non-terminal residue" evidence="5">
    <location>
        <position position="1"/>
    </location>
</feature>
<accession>A0A0C2CC70</accession>
<dbReference type="GO" id="GO:0005509">
    <property type="term" value="F:calcium ion binding"/>
    <property type="evidence" value="ECO:0007669"/>
    <property type="project" value="InterPro"/>
</dbReference>
<protein>
    <submittedName>
        <fullName evidence="5">EF hand</fullName>
    </submittedName>
</protein>
<keyword evidence="6" id="KW-1185">Reference proteome</keyword>
<dbReference type="SUPFAM" id="SSF47473">
    <property type="entry name" value="EF-hand"/>
    <property type="match status" value="1"/>
</dbReference>
<dbReference type="PANTHER" id="PTHR23104:SF12">
    <property type="entry name" value="EF-HAND DOMAIN-CONTAINING PROTEIN"/>
    <property type="match status" value="1"/>
</dbReference>
<dbReference type="Gene3D" id="1.10.238.10">
    <property type="entry name" value="EF-hand"/>
    <property type="match status" value="1"/>
</dbReference>
<dbReference type="InterPro" id="IPR011992">
    <property type="entry name" value="EF-hand-dom_pair"/>
</dbReference>
<dbReference type="EMBL" id="KN767722">
    <property type="protein sequence ID" value="KIH47427.1"/>
    <property type="molecule type" value="Genomic_DNA"/>
</dbReference>
<name>A0A0C2CC70_9BILA</name>
<evidence type="ECO:0000313" key="5">
    <source>
        <dbReference type="EMBL" id="KIH47427.1"/>
    </source>
</evidence>
<reference evidence="5 6" key="1">
    <citation type="submission" date="2013-12" db="EMBL/GenBank/DDBJ databases">
        <title>Draft genome of the parsitic nematode Ancylostoma duodenale.</title>
        <authorList>
            <person name="Mitreva M."/>
        </authorList>
    </citation>
    <scope>NUCLEOTIDE SEQUENCE [LARGE SCALE GENOMIC DNA]</scope>
    <source>
        <strain evidence="5 6">Zhejiang</strain>
    </source>
</reference>
<dbReference type="Proteomes" id="UP000054047">
    <property type="component" value="Unassembled WGS sequence"/>
</dbReference>
<keyword evidence="3" id="KW-0106">Calcium</keyword>
<proteinExistence type="predicted"/>
<evidence type="ECO:0000313" key="6">
    <source>
        <dbReference type="Proteomes" id="UP000054047"/>
    </source>
</evidence>
<dbReference type="InterPro" id="IPR052110">
    <property type="entry name" value="MCFD2-like"/>
</dbReference>
<dbReference type="PANTHER" id="PTHR23104">
    <property type="entry name" value="MULTIPLE COAGULATION FACTOR DEFICIENCY PROTEIN 2 NEURAL STEM CELL DERIVED NEURONAL SURVIVAL PROTEIN"/>
    <property type="match status" value="1"/>
</dbReference>
<dbReference type="PROSITE" id="PS00018">
    <property type="entry name" value="EF_HAND_1"/>
    <property type="match status" value="2"/>
</dbReference>
<dbReference type="InterPro" id="IPR018247">
    <property type="entry name" value="EF_Hand_1_Ca_BS"/>
</dbReference>
<evidence type="ECO:0000256" key="2">
    <source>
        <dbReference type="ARBA" id="ARBA00022737"/>
    </source>
</evidence>
<evidence type="ECO:0000256" key="3">
    <source>
        <dbReference type="ARBA" id="ARBA00022837"/>
    </source>
</evidence>
<dbReference type="Pfam" id="PF13499">
    <property type="entry name" value="EF-hand_7"/>
    <property type="match status" value="1"/>
</dbReference>
<keyword evidence="1" id="KW-0732">Signal</keyword>
<sequence length="98" mass="11127">PPAHCVRPPVVVTNVGFNCEEFFLVFFRFHYFSLNDLNKDNKLDGNEIGKALWHSHGDQQGPVMTDDEIADIVDSALKDMDLNGDGYIDYTEYATKML</sequence>
<organism evidence="5 6">
    <name type="scientific">Ancylostoma duodenale</name>
    <dbReference type="NCBI Taxonomy" id="51022"/>
    <lineage>
        <taxon>Eukaryota</taxon>
        <taxon>Metazoa</taxon>
        <taxon>Ecdysozoa</taxon>
        <taxon>Nematoda</taxon>
        <taxon>Chromadorea</taxon>
        <taxon>Rhabditida</taxon>
        <taxon>Rhabditina</taxon>
        <taxon>Rhabditomorpha</taxon>
        <taxon>Strongyloidea</taxon>
        <taxon>Ancylostomatidae</taxon>
        <taxon>Ancylostomatinae</taxon>
        <taxon>Ancylostoma</taxon>
    </lineage>
</organism>
<dbReference type="PROSITE" id="PS50222">
    <property type="entry name" value="EF_HAND_2"/>
    <property type="match status" value="1"/>
</dbReference>
<dbReference type="InterPro" id="IPR002048">
    <property type="entry name" value="EF_hand_dom"/>
</dbReference>
<dbReference type="AlphaFoldDB" id="A0A0C2CC70"/>
<dbReference type="OrthoDB" id="289247at2759"/>
<feature type="domain" description="EF-hand" evidence="4">
    <location>
        <begin position="68"/>
        <end position="98"/>
    </location>
</feature>